<name>A0A4R2HPP2_9ACTN</name>
<feature type="compositionally biased region" description="Low complexity" evidence="1">
    <location>
        <begin position="159"/>
        <end position="172"/>
    </location>
</feature>
<feature type="compositionally biased region" description="Low complexity" evidence="1">
    <location>
        <begin position="103"/>
        <end position="122"/>
    </location>
</feature>
<keyword evidence="2" id="KW-0472">Membrane</keyword>
<reference evidence="3 4" key="1">
    <citation type="journal article" date="2015" name="Stand. Genomic Sci.">
        <title>Genomic Encyclopedia of Bacterial and Archaeal Type Strains, Phase III: the genomes of soil and plant-associated and newly described type strains.</title>
        <authorList>
            <person name="Whitman W.B."/>
            <person name="Woyke T."/>
            <person name="Klenk H.P."/>
            <person name="Zhou Y."/>
            <person name="Lilburn T.G."/>
            <person name="Beck B.J."/>
            <person name="De Vos P."/>
            <person name="Vandamme P."/>
            <person name="Eisen J.A."/>
            <person name="Garrity G."/>
            <person name="Hugenholtz P."/>
            <person name="Kyrpides N.C."/>
        </authorList>
    </citation>
    <scope>NUCLEOTIDE SEQUENCE [LARGE SCALE GENOMIC DNA]</scope>
    <source>
        <strain evidence="3 4">VKM Ac-2572</strain>
    </source>
</reference>
<sequence length="219" mass="24086">MKRFVVPPTWPSPPRRSWVPPKTWRPDPSWPPPPEGWRFWVDGKGNAVRGPIGRYAGASRKAMYAGIGGMVLLLGVNFWALSAIGLFGGDSGGSQAVHVVDDSSPTPSATPTVVPPKATQPTSAPPPVQKTTVTPTRKPTPKPTKTRTTERETAERSESTPTRTPKPTRTTSPPRPSTTPPTREELLRQYCIQQGWDPEWCDPDNWPEDPADDPRNEEP</sequence>
<organism evidence="3 4">
    <name type="scientific">Kribbella steppae</name>
    <dbReference type="NCBI Taxonomy" id="2512223"/>
    <lineage>
        <taxon>Bacteria</taxon>
        <taxon>Bacillati</taxon>
        <taxon>Actinomycetota</taxon>
        <taxon>Actinomycetes</taxon>
        <taxon>Propionibacteriales</taxon>
        <taxon>Kribbellaceae</taxon>
        <taxon>Kribbella</taxon>
    </lineage>
</organism>
<dbReference type="EMBL" id="SLWN01000003">
    <property type="protein sequence ID" value="TCO33144.1"/>
    <property type="molecule type" value="Genomic_DNA"/>
</dbReference>
<evidence type="ECO:0000313" key="4">
    <source>
        <dbReference type="Proteomes" id="UP000294508"/>
    </source>
</evidence>
<evidence type="ECO:0000256" key="2">
    <source>
        <dbReference type="SAM" id="Phobius"/>
    </source>
</evidence>
<feature type="region of interest" description="Disordered" evidence="1">
    <location>
        <begin position="98"/>
        <end position="219"/>
    </location>
</feature>
<keyword evidence="4" id="KW-1185">Reference proteome</keyword>
<feature type="compositionally biased region" description="Basic and acidic residues" evidence="1">
    <location>
        <begin position="147"/>
        <end position="158"/>
    </location>
</feature>
<dbReference type="Proteomes" id="UP000294508">
    <property type="component" value="Unassembled WGS sequence"/>
</dbReference>
<evidence type="ECO:0000313" key="3">
    <source>
        <dbReference type="EMBL" id="TCO33144.1"/>
    </source>
</evidence>
<dbReference type="RefSeq" id="WP_132208632.1">
    <property type="nucleotide sequence ID" value="NZ_SLWN01000003.1"/>
</dbReference>
<dbReference type="AlphaFoldDB" id="A0A4R2HPP2"/>
<feature type="region of interest" description="Disordered" evidence="1">
    <location>
        <begin position="1"/>
        <end position="30"/>
    </location>
</feature>
<proteinExistence type="predicted"/>
<gene>
    <name evidence="3" type="ORF">EV652_103143</name>
</gene>
<dbReference type="PRINTS" id="PR01217">
    <property type="entry name" value="PRICHEXTENSN"/>
</dbReference>
<comment type="caution">
    <text evidence="3">The sequence shown here is derived from an EMBL/GenBank/DDBJ whole genome shotgun (WGS) entry which is preliminary data.</text>
</comment>
<keyword evidence="2" id="KW-0812">Transmembrane</keyword>
<feature type="compositionally biased region" description="Acidic residues" evidence="1">
    <location>
        <begin position="199"/>
        <end position="211"/>
    </location>
</feature>
<evidence type="ECO:0000256" key="1">
    <source>
        <dbReference type="SAM" id="MobiDB-lite"/>
    </source>
</evidence>
<protein>
    <submittedName>
        <fullName evidence="3">Uncharacterized protein</fullName>
    </submittedName>
</protein>
<feature type="transmembrane region" description="Helical" evidence="2">
    <location>
        <begin position="62"/>
        <end position="87"/>
    </location>
</feature>
<dbReference type="OrthoDB" id="3830902at2"/>
<keyword evidence="2" id="KW-1133">Transmembrane helix</keyword>
<accession>A0A4R2HPP2</accession>